<evidence type="ECO:0000313" key="2">
    <source>
        <dbReference type="Proteomes" id="UP000015102"/>
    </source>
</evidence>
<dbReference type="HOGENOM" id="CLU_1356039_0_0_1"/>
<dbReference type="EMBL" id="CAQQ02198630">
    <property type="status" value="NOT_ANNOTATED_CDS"/>
    <property type="molecule type" value="Genomic_DNA"/>
</dbReference>
<reference evidence="1" key="2">
    <citation type="submission" date="2015-06" db="UniProtKB">
        <authorList>
            <consortium name="EnsemblMetazoa"/>
        </authorList>
    </citation>
    <scope>IDENTIFICATION</scope>
</reference>
<accession>T1H2W2</accession>
<dbReference type="AlphaFoldDB" id="T1H2W2"/>
<dbReference type="Proteomes" id="UP000015102">
    <property type="component" value="Unassembled WGS sequence"/>
</dbReference>
<keyword evidence="2" id="KW-1185">Reference proteome</keyword>
<proteinExistence type="predicted"/>
<organism evidence="1 2">
    <name type="scientific">Megaselia scalaris</name>
    <name type="common">Humpbacked fly</name>
    <name type="synonym">Phora scalaris</name>
    <dbReference type="NCBI Taxonomy" id="36166"/>
    <lineage>
        <taxon>Eukaryota</taxon>
        <taxon>Metazoa</taxon>
        <taxon>Ecdysozoa</taxon>
        <taxon>Arthropoda</taxon>
        <taxon>Hexapoda</taxon>
        <taxon>Insecta</taxon>
        <taxon>Pterygota</taxon>
        <taxon>Neoptera</taxon>
        <taxon>Endopterygota</taxon>
        <taxon>Diptera</taxon>
        <taxon>Brachycera</taxon>
        <taxon>Muscomorpha</taxon>
        <taxon>Platypezoidea</taxon>
        <taxon>Phoridae</taxon>
        <taxon>Megaseliini</taxon>
        <taxon>Megaselia</taxon>
    </lineage>
</organism>
<name>T1H2W2_MEGSC</name>
<protein>
    <submittedName>
        <fullName evidence="1">Uncharacterized protein</fullName>
    </submittedName>
</protein>
<sequence>MGNGSYRSVPLPATRVPSGRYSSDFQIEEVNYLRKNLEFGTLVILTVMCTICNLRILTMQYSTSEVYMCFEITNSQIRDLLHEVILKSQPTLEDTDEEIYIFLEHKQKMAKYLPIIFPVDLRQPVMPTQAGLSIPSSLAQRTFLRTISKKNKFSLCRIDTKIGTTFGIVCKDLSESKKLIGHRLSRHKTDITLITADKADVV</sequence>
<reference evidence="2" key="1">
    <citation type="submission" date="2013-02" db="EMBL/GenBank/DDBJ databases">
        <authorList>
            <person name="Hughes D."/>
        </authorList>
    </citation>
    <scope>NUCLEOTIDE SEQUENCE</scope>
    <source>
        <strain>Durham</strain>
        <strain evidence="2">NC isolate 2 -- Noor lab</strain>
    </source>
</reference>
<dbReference type="EnsemblMetazoa" id="MESCA010568-RA">
    <property type="protein sequence ID" value="MESCA010568-PA"/>
    <property type="gene ID" value="MESCA010568"/>
</dbReference>
<evidence type="ECO:0000313" key="1">
    <source>
        <dbReference type="EnsemblMetazoa" id="MESCA010568-PA"/>
    </source>
</evidence>